<evidence type="ECO:0000313" key="1">
    <source>
        <dbReference type="EMBL" id="OBX65750.1"/>
    </source>
</evidence>
<dbReference type="OrthoDB" id="10018848at2"/>
<sequence>MAGETLGFQVHHVFPTDFFKNNSKLVDDLNRVMGDSLITKDDYSNRINLFNNQEMADVMKSFYASQNGMMKVADSFGSVMHKGSENNHLDYNKFIKESIEKILNMNSDDSTKKYLILDLHKKVSHVLKVGDMDLKGDIYYYDEKLSNKLVDVDDLAVLDKNGFYKFNSNSEAVKVLQTYEKSYNRTSMVSNETVVKEDFNKAIAEIDLSSKVYDVPYSQITINSIKECLSKK</sequence>
<comment type="caution">
    <text evidence="1">The sequence shown here is derived from an EMBL/GenBank/DDBJ whole genome shotgun (WGS) entry which is preliminary data.</text>
</comment>
<dbReference type="Proteomes" id="UP000092607">
    <property type="component" value="Unassembled WGS sequence"/>
</dbReference>
<dbReference type="AlphaFoldDB" id="A0A1B8Q7E5"/>
<name>A0A1B8Q7E5_MORLA</name>
<evidence type="ECO:0000313" key="2">
    <source>
        <dbReference type="Proteomes" id="UP000092607"/>
    </source>
</evidence>
<proteinExistence type="predicted"/>
<dbReference type="RefSeq" id="WP_065256424.1">
    <property type="nucleotide sequence ID" value="NZ_JARDJM010000071.1"/>
</dbReference>
<accession>A0A1B8Q7E5</accession>
<protein>
    <submittedName>
        <fullName evidence="1">Uncharacterized protein</fullName>
    </submittedName>
</protein>
<dbReference type="EMBL" id="LZMS01000032">
    <property type="protein sequence ID" value="OBX65750.1"/>
    <property type="molecule type" value="Genomic_DNA"/>
</dbReference>
<reference evidence="1 2" key="1">
    <citation type="submission" date="2016-06" db="EMBL/GenBank/DDBJ databases">
        <title>Draft genome of Moraxella lacunata CCUG 57757A.</title>
        <authorList>
            <person name="Salva-Serra F."/>
            <person name="Engstrom-Jakobsson H."/>
            <person name="Thorell K."/>
            <person name="Gonzales-Siles L."/>
            <person name="Karlsson R."/>
            <person name="Boulund F."/>
            <person name="Engstrand L."/>
            <person name="Kristiansson E."/>
            <person name="Moore E."/>
        </authorList>
    </citation>
    <scope>NUCLEOTIDE SEQUENCE [LARGE SCALE GENOMIC DNA]</scope>
    <source>
        <strain evidence="1 2">CCUG 57757A</strain>
    </source>
</reference>
<gene>
    <name evidence="1" type="ORF">A9309_01805</name>
</gene>
<organism evidence="1 2">
    <name type="scientific">Moraxella lacunata</name>
    <dbReference type="NCBI Taxonomy" id="477"/>
    <lineage>
        <taxon>Bacteria</taxon>
        <taxon>Pseudomonadati</taxon>
        <taxon>Pseudomonadota</taxon>
        <taxon>Gammaproteobacteria</taxon>
        <taxon>Moraxellales</taxon>
        <taxon>Moraxellaceae</taxon>
        <taxon>Moraxella</taxon>
    </lineage>
</organism>